<feature type="transmembrane region" description="Helical" evidence="6">
    <location>
        <begin position="221"/>
        <end position="243"/>
    </location>
</feature>
<feature type="transmembrane region" description="Helical" evidence="6">
    <location>
        <begin position="408"/>
        <end position="432"/>
    </location>
</feature>
<feature type="domain" description="O-antigen ligase-related" evidence="7">
    <location>
        <begin position="233"/>
        <end position="423"/>
    </location>
</feature>
<evidence type="ECO:0000259" key="7">
    <source>
        <dbReference type="Pfam" id="PF04932"/>
    </source>
</evidence>
<feature type="transmembrane region" description="Helical" evidence="6">
    <location>
        <begin position="523"/>
        <end position="554"/>
    </location>
</feature>
<feature type="transmembrane region" description="Helical" evidence="6">
    <location>
        <begin position="35"/>
        <end position="56"/>
    </location>
</feature>
<feature type="region of interest" description="Disordered" evidence="5">
    <location>
        <begin position="1"/>
        <end position="30"/>
    </location>
</feature>
<keyword evidence="9" id="KW-1185">Reference proteome</keyword>
<dbReference type="EMBL" id="CP036318">
    <property type="protein sequence ID" value="QDV54487.1"/>
    <property type="molecule type" value="Genomic_DNA"/>
</dbReference>
<gene>
    <name evidence="8" type="ORF">Mal33_04410</name>
</gene>
<proteinExistence type="predicted"/>
<dbReference type="GO" id="GO:0016874">
    <property type="term" value="F:ligase activity"/>
    <property type="evidence" value="ECO:0007669"/>
    <property type="project" value="UniProtKB-KW"/>
</dbReference>
<feature type="transmembrane region" description="Helical" evidence="6">
    <location>
        <begin position="575"/>
        <end position="596"/>
    </location>
</feature>
<dbReference type="AlphaFoldDB" id="A0A518IN14"/>
<dbReference type="Proteomes" id="UP000316770">
    <property type="component" value="Chromosome"/>
</dbReference>
<dbReference type="InterPro" id="IPR051533">
    <property type="entry name" value="WaaL-like"/>
</dbReference>
<reference evidence="8 9" key="1">
    <citation type="submission" date="2019-02" db="EMBL/GenBank/DDBJ databases">
        <title>Deep-cultivation of Planctomycetes and their phenomic and genomic characterization uncovers novel biology.</title>
        <authorList>
            <person name="Wiegand S."/>
            <person name="Jogler M."/>
            <person name="Boedeker C."/>
            <person name="Pinto D."/>
            <person name="Vollmers J."/>
            <person name="Rivas-Marin E."/>
            <person name="Kohn T."/>
            <person name="Peeters S.H."/>
            <person name="Heuer A."/>
            <person name="Rast P."/>
            <person name="Oberbeckmann S."/>
            <person name="Bunk B."/>
            <person name="Jeske O."/>
            <person name="Meyerdierks A."/>
            <person name="Storesund J.E."/>
            <person name="Kallscheuer N."/>
            <person name="Luecker S."/>
            <person name="Lage O.M."/>
            <person name="Pohl T."/>
            <person name="Merkel B.J."/>
            <person name="Hornburger P."/>
            <person name="Mueller R.-W."/>
            <person name="Bruemmer F."/>
            <person name="Labrenz M."/>
            <person name="Spormann A.M."/>
            <person name="Op den Camp H."/>
            <person name="Overmann J."/>
            <person name="Amann R."/>
            <person name="Jetten M.S.M."/>
            <person name="Mascher T."/>
            <person name="Medema M.H."/>
            <person name="Devos D.P."/>
            <person name="Kaster A.-K."/>
            <person name="Ovreas L."/>
            <person name="Rohde M."/>
            <person name="Galperin M.Y."/>
            <person name="Jogler C."/>
        </authorList>
    </citation>
    <scope>NUCLEOTIDE SEQUENCE [LARGE SCALE GENOMIC DNA]</scope>
    <source>
        <strain evidence="8 9">Mal33</strain>
    </source>
</reference>
<dbReference type="PANTHER" id="PTHR37422:SF13">
    <property type="entry name" value="LIPOPOLYSACCHARIDE BIOSYNTHESIS PROTEIN PA4999-RELATED"/>
    <property type="match status" value="1"/>
</dbReference>
<evidence type="ECO:0000313" key="8">
    <source>
        <dbReference type="EMBL" id="QDV54487.1"/>
    </source>
</evidence>
<feature type="transmembrane region" description="Helical" evidence="6">
    <location>
        <begin position="152"/>
        <end position="170"/>
    </location>
</feature>
<dbReference type="PANTHER" id="PTHR37422">
    <property type="entry name" value="TEICHURONIC ACID BIOSYNTHESIS PROTEIN TUAE"/>
    <property type="match status" value="1"/>
</dbReference>
<dbReference type="InterPro" id="IPR011990">
    <property type="entry name" value="TPR-like_helical_dom_sf"/>
</dbReference>
<feature type="transmembrane region" description="Helical" evidence="6">
    <location>
        <begin position="68"/>
        <end position="86"/>
    </location>
</feature>
<dbReference type="Gene3D" id="1.25.40.10">
    <property type="entry name" value="Tetratricopeptide repeat domain"/>
    <property type="match status" value="1"/>
</dbReference>
<name>A0A518IN14_9BACT</name>
<keyword evidence="3 6" id="KW-1133">Transmembrane helix</keyword>
<keyword evidence="2 6" id="KW-0812">Transmembrane</keyword>
<protein>
    <submittedName>
        <fullName evidence="8">O-Antigen ligase</fullName>
    </submittedName>
</protein>
<evidence type="ECO:0000256" key="5">
    <source>
        <dbReference type="SAM" id="MobiDB-lite"/>
    </source>
</evidence>
<keyword evidence="4 6" id="KW-0472">Membrane</keyword>
<accession>A0A518IN14</accession>
<evidence type="ECO:0000256" key="2">
    <source>
        <dbReference type="ARBA" id="ARBA00022692"/>
    </source>
</evidence>
<comment type="subcellular location">
    <subcellularLocation>
        <location evidence="1">Membrane</location>
        <topology evidence="1">Multi-pass membrane protein</topology>
    </subcellularLocation>
</comment>
<evidence type="ECO:0000256" key="1">
    <source>
        <dbReference type="ARBA" id="ARBA00004141"/>
    </source>
</evidence>
<evidence type="ECO:0000256" key="3">
    <source>
        <dbReference type="ARBA" id="ARBA00022989"/>
    </source>
</evidence>
<organism evidence="8 9">
    <name type="scientific">Rosistilla oblonga</name>
    <dbReference type="NCBI Taxonomy" id="2527990"/>
    <lineage>
        <taxon>Bacteria</taxon>
        <taxon>Pseudomonadati</taxon>
        <taxon>Planctomycetota</taxon>
        <taxon>Planctomycetia</taxon>
        <taxon>Pirellulales</taxon>
        <taxon>Pirellulaceae</taxon>
        <taxon>Rosistilla</taxon>
    </lineage>
</organism>
<keyword evidence="8" id="KW-0436">Ligase</keyword>
<evidence type="ECO:0000313" key="9">
    <source>
        <dbReference type="Proteomes" id="UP000316770"/>
    </source>
</evidence>
<dbReference type="SUPFAM" id="SSF48452">
    <property type="entry name" value="TPR-like"/>
    <property type="match status" value="1"/>
</dbReference>
<dbReference type="GO" id="GO:0016020">
    <property type="term" value="C:membrane"/>
    <property type="evidence" value="ECO:0007669"/>
    <property type="project" value="UniProtKB-SubCell"/>
</dbReference>
<dbReference type="RefSeq" id="WP_145282056.1">
    <property type="nucleotide sequence ID" value="NZ_CP036318.1"/>
</dbReference>
<dbReference type="InterPro" id="IPR007016">
    <property type="entry name" value="O-antigen_ligase-rel_domated"/>
</dbReference>
<feature type="transmembrane region" description="Helical" evidence="6">
    <location>
        <begin position="497"/>
        <end position="517"/>
    </location>
</feature>
<evidence type="ECO:0000256" key="6">
    <source>
        <dbReference type="SAM" id="Phobius"/>
    </source>
</evidence>
<feature type="compositionally biased region" description="Basic and acidic residues" evidence="5">
    <location>
        <begin position="14"/>
        <end position="24"/>
    </location>
</feature>
<feature type="transmembrane region" description="Helical" evidence="6">
    <location>
        <begin position="467"/>
        <end position="485"/>
    </location>
</feature>
<feature type="transmembrane region" description="Helical" evidence="6">
    <location>
        <begin position="275"/>
        <end position="295"/>
    </location>
</feature>
<dbReference type="Pfam" id="PF04932">
    <property type="entry name" value="Wzy_C"/>
    <property type="match status" value="1"/>
</dbReference>
<feature type="transmembrane region" description="Helical" evidence="6">
    <location>
        <begin position="122"/>
        <end position="140"/>
    </location>
</feature>
<feature type="transmembrane region" description="Helical" evidence="6">
    <location>
        <begin position="98"/>
        <end position="116"/>
    </location>
</feature>
<sequence length="793" mass="85154">MAKKKQRLTTTKPKPPEPSHRDGQSDASAAPWPPVAYAGTLARFGIAALLIATLMAPADSTAVEQGSATYLSLLTLPVAIAAFFYWPAGPTQGRRTELLLLALVVWVGLATWSVVGRGNVRFAINEFWVWLGCLATYAAARRAIVTTAQKQCLAIVLLASLTTLAVHAIHQKYISIPASIEQYRQDPDGQLRLAGLDAPAGSALRYQYEGRLFAAESMATFSLSTSAAVILFMGLTIAGGMILWRQKLQLTQWQTVAAAVATAIFAWGILTTGSLIVLILSIAAPIAMLVCRFFGDALSNVAVRSAKGSESERTFAERKGTLVPQLAGAVAVACALGGTCLGAAITHSPALLAKFPLSVQFRFQYWASSLRMLADQLWFGAGPGNFQSTYPRFRAASMSEMIADPHNFLLESATAAGLPVGILCLAILWSLAAAWSRSNAEEHSAEPTNDQEGLSRRSDSATSGNCDWAICGGALLSVASVWFLGPWFGVAPDIEPYLISIPLAATFVYFMTGWFGTDVNWEAIAWPGCFAVLAALLFSGGWTTPGIAIPLWALIGAISSREMPAEANARTPRQLSLLAGLGLLALFSSTTLTPVMQTLALTQTAGDRIASGDAPTAIQLLRQATEADRWDAAPAMQLESVLTGALMQQSTAAARQEWQQAKDEVLHRDPGNPRAWQRLAESQLRIYHRWGDRPDLQAALESSEIALQLDPTSIQITAQVAVFAAAVGDKDRSEAAWQRAEQLTAVNQNTESEWNLLQVLPADRPLDGRKPLESISVQQAWANRNQGPTVEND</sequence>
<evidence type="ECO:0000256" key="4">
    <source>
        <dbReference type="ARBA" id="ARBA00023136"/>
    </source>
</evidence>